<dbReference type="AlphaFoldDB" id="M4Z7F7"/>
<feature type="region of interest" description="Disordered" evidence="1">
    <location>
        <begin position="1"/>
        <end position="103"/>
    </location>
</feature>
<proteinExistence type="predicted"/>
<dbReference type="EMBL" id="AP012603">
    <property type="protein sequence ID" value="BAM89464.1"/>
    <property type="molecule type" value="Genomic_DNA"/>
</dbReference>
<feature type="compositionally biased region" description="Polar residues" evidence="1">
    <location>
        <begin position="1"/>
        <end position="12"/>
    </location>
</feature>
<keyword evidence="3" id="KW-1185">Reference proteome</keyword>
<gene>
    <name evidence="2" type="ORF">S58_34710</name>
</gene>
<dbReference type="KEGG" id="aol:S58_34710"/>
<reference evidence="2 3" key="1">
    <citation type="journal article" date="2013" name="Appl. Environ. Microbiol.">
        <title>Genome analysis suggests that the soil oligotrophic bacterium Agromonas oligotrophica (Bradyrhizobium oligotrophicum) is a nitrogen-fixing symbiont of Aeschynomene indica.</title>
        <authorList>
            <person name="Okubo T."/>
            <person name="Fukushima S."/>
            <person name="Itakura M."/>
            <person name="Oshima K."/>
            <person name="Longtonglang A."/>
            <person name="Teaumroong N."/>
            <person name="Mitsui H."/>
            <person name="Hattori M."/>
            <person name="Hattori R."/>
            <person name="Hattori T."/>
            <person name="Minamisawa K."/>
        </authorList>
    </citation>
    <scope>NUCLEOTIDE SEQUENCE [LARGE SCALE GENOMIC DNA]</scope>
    <source>
        <strain evidence="2 3">S58</strain>
    </source>
</reference>
<dbReference type="Proteomes" id="UP000011841">
    <property type="component" value="Chromosome"/>
</dbReference>
<evidence type="ECO:0000256" key="1">
    <source>
        <dbReference type="SAM" id="MobiDB-lite"/>
    </source>
</evidence>
<sequence>MPEPNATGTQGNKRPAPASSRAQPLSRAAKAGQRSKPIAGQPPASAPRGGQTSAITPAIPRRHPGGPTGSAIAHTTRYFTGRKAIETAGNTTSGTKRESNSVA</sequence>
<name>M4Z7F7_9BRAD</name>
<dbReference type="HOGENOM" id="CLU_2258339_0_0_5"/>
<evidence type="ECO:0000313" key="3">
    <source>
        <dbReference type="Proteomes" id="UP000011841"/>
    </source>
</evidence>
<dbReference type="STRING" id="1245469.S58_34710"/>
<accession>M4Z7F7</accession>
<evidence type="ECO:0000313" key="2">
    <source>
        <dbReference type="EMBL" id="BAM89464.1"/>
    </source>
</evidence>
<organism evidence="2 3">
    <name type="scientific">Bradyrhizobium oligotrophicum S58</name>
    <dbReference type="NCBI Taxonomy" id="1245469"/>
    <lineage>
        <taxon>Bacteria</taxon>
        <taxon>Pseudomonadati</taxon>
        <taxon>Pseudomonadota</taxon>
        <taxon>Alphaproteobacteria</taxon>
        <taxon>Hyphomicrobiales</taxon>
        <taxon>Nitrobacteraceae</taxon>
        <taxon>Bradyrhizobium</taxon>
    </lineage>
</organism>
<protein>
    <submittedName>
        <fullName evidence="2">Uncharacterized protein</fullName>
    </submittedName>
</protein>